<organism evidence="4">
    <name type="scientific">Soboliphyme baturini</name>
    <dbReference type="NCBI Taxonomy" id="241478"/>
    <lineage>
        <taxon>Eukaryota</taxon>
        <taxon>Metazoa</taxon>
        <taxon>Ecdysozoa</taxon>
        <taxon>Nematoda</taxon>
        <taxon>Enoplea</taxon>
        <taxon>Dorylaimia</taxon>
        <taxon>Dioctophymatida</taxon>
        <taxon>Dioctophymatoidea</taxon>
        <taxon>Soboliphymatidae</taxon>
        <taxon>Soboliphyme</taxon>
    </lineage>
</organism>
<name>A0A183J7D5_9BILA</name>
<accession>A0A183J7D5</accession>
<gene>
    <name evidence="2" type="ORF">SBAD_LOCUS11784</name>
</gene>
<reference evidence="2 3" key="2">
    <citation type="submission" date="2018-11" db="EMBL/GenBank/DDBJ databases">
        <authorList>
            <consortium name="Pathogen Informatics"/>
        </authorList>
    </citation>
    <scope>NUCLEOTIDE SEQUENCE [LARGE SCALE GENOMIC DNA]</scope>
</reference>
<dbReference type="EMBL" id="UZAM01016380">
    <property type="protein sequence ID" value="VDP42949.1"/>
    <property type="molecule type" value="Genomic_DNA"/>
</dbReference>
<evidence type="ECO:0000313" key="3">
    <source>
        <dbReference type="Proteomes" id="UP000270296"/>
    </source>
</evidence>
<evidence type="ECO:0000313" key="4">
    <source>
        <dbReference type="WBParaSite" id="SBAD_0001217501-mRNA-1"/>
    </source>
</evidence>
<feature type="transmembrane region" description="Helical" evidence="1">
    <location>
        <begin position="98"/>
        <end position="119"/>
    </location>
</feature>
<feature type="transmembrane region" description="Helical" evidence="1">
    <location>
        <begin position="139"/>
        <end position="160"/>
    </location>
</feature>
<reference evidence="4" key="1">
    <citation type="submission" date="2016-06" db="UniProtKB">
        <authorList>
            <consortium name="WormBaseParasite"/>
        </authorList>
    </citation>
    <scope>IDENTIFICATION</scope>
</reference>
<keyword evidence="3" id="KW-1185">Reference proteome</keyword>
<feature type="transmembrane region" description="Helical" evidence="1">
    <location>
        <begin position="59"/>
        <end position="78"/>
    </location>
</feature>
<keyword evidence="1" id="KW-0472">Membrane</keyword>
<proteinExistence type="predicted"/>
<protein>
    <submittedName>
        <fullName evidence="4">G_PROTEIN_RECEP_F1_2 domain-containing protein</fullName>
    </submittedName>
</protein>
<sequence length="191" mass="21346">MGRVNIKGSSSFTCWTRHEMFEARREEARRGEARGNIGSELVGHNPFAPYRQAAASNSLRRFSVVAVILCLCPFAIPLPRVVDFHDVRLDQHIDVCSAIFWLILLISALALLVATLTRLTRINAAILSRPLSRPASRELVLIVTQCFLLFACAAPAFAVATRLCPRFGRGSGRDYGGQWRQSQWRRIAPEP</sequence>
<dbReference type="Proteomes" id="UP000270296">
    <property type="component" value="Unassembled WGS sequence"/>
</dbReference>
<dbReference type="AlphaFoldDB" id="A0A183J7D5"/>
<evidence type="ECO:0000313" key="2">
    <source>
        <dbReference type="EMBL" id="VDP42949.1"/>
    </source>
</evidence>
<evidence type="ECO:0000256" key="1">
    <source>
        <dbReference type="SAM" id="Phobius"/>
    </source>
</evidence>
<keyword evidence="1" id="KW-0812">Transmembrane</keyword>
<dbReference type="WBParaSite" id="SBAD_0001217501-mRNA-1">
    <property type="protein sequence ID" value="SBAD_0001217501-mRNA-1"/>
    <property type="gene ID" value="SBAD_0001217501"/>
</dbReference>
<keyword evidence="1" id="KW-1133">Transmembrane helix</keyword>